<sequence>MPDLELEQEPVVKAHLIKQYGELWNPEYVDWARSWKLLGKRNKGPKSPDINVFEERGIYVLYNDYTPVYVGKALQQSIGYRLQLHRESNRKGTRWDAFSWFGFCGLRPNGDVKKLNLRVGLKTTAAIEMLEALLITVIDPRLNSKKETLKGATRLFQSKTDSKPDFHDRFNLMEELLREIHKSKQ</sequence>
<dbReference type="KEGG" id="temp:RBB75_01140"/>
<reference evidence="1" key="1">
    <citation type="submission" date="2023-08" db="EMBL/GenBank/DDBJ databases">
        <authorList>
            <person name="Messyasz A."/>
            <person name="Mannisto M.K."/>
            <person name="Kerkhof L.J."/>
            <person name="Haggblom M."/>
        </authorList>
    </citation>
    <scope>NUCLEOTIDE SEQUENCE</scope>
    <source>
        <strain evidence="1">M8UP23</strain>
    </source>
</reference>
<dbReference type="RefSeq" id="WP_353069258.1">
    <property type="nucleotide sequence ID" value="NZ_CP132932.1"/>
</dbReference>
<organism evidence="1">
    <name type="scientific">Tunturiibacter empetritectus</name>
    <dbReference type="NCBI Taxonomy" id="3069691"/>
    <lineage>
        <taxon>Bacteria</taxon>
        <taxon>Pseudomonadati</taxon>
        <taxon>Acidobacteriota</taxon>
        <taxon>Terriglobia</taxon>
        <taxon>Terriglobales</taxon>
        <taxon>Acidobacteriaceae</taxon>
        <taxon>Tunturiibacter</taxon>
    </lineage>
</organism>
<protein>
    <recommendedName>
        <fullName evidence="2">GIY-YIG domain-containing protein</fullName>
    </recommendedName>
</protein>
<evidence type="ECO:0008006" key="2">
    <source>
        <dbReference type="Google" id="ProtNLM"/>
    </source>
</evidence>
<name>A0AAU7ZD85_9BACT</name>
<dbReference type="AlphaFoldDB" id="A0AAU7ZD85"/>
<evidence type="ECO:0000313" key="1">
    <source>
        <dbReference type="EMBL" id="XCB26943.1"/>
    </source>
</evidence>
<reference evidence="1" key="2">
    <citation type="journal article" date="2024" name="Environ. Microbiol.">
        <title>Genome analysis and description of Tunturibacter gen. nov. expands the diversity of Terriglobia in tundra soils.</title>
        <authorList>
            <person name="Messyasz A."/>
            <person name="Mannisto M.K."/>
            <person name="Kerkhof L.J."/>
            <person name="Haggblom M.M."/>
        </authorList>
    </citation>
    <scope>NUCLEOTIDE SEQUENCE</scope>
    <source>
        <strain evidence="1">M8UP23</strain>
    </source>
</reference>
<proteinExistence type="predicted"/>
<dbReference type="EMBL" id="CP132932">
    <property type="protein sequence ID" value="XCB26943.1"/>
    <property type="molecule type" value="Genomic_DNA"/>
</dbReference>
<accession>A0AAU7ZD85</accession>
<gene>
    <name evidence="1" type="ORF">RBB75_01140</name>
</gene>